<sequence length="62" mass="7040">MAMNINLEKAHDRVHWDFIEASLKVEGTPDIILWSGVPSPKFKSAKDDLIIFGKQTKIKLDC</sequence>
<proteinExistence type="predicted"/>
<protein>
    <submittedName>
        <fullName evidence="1">Uncharacterized protein</fullName>
    </submittedName>
</protein>
<dbReference type="Proteomes" id="UP000828251">
    <property type="component" value="Unassembled WGS sequence"/>
</dbReference>
<gene>
    <name evidence="1" type="ORF">J1N35_023259</name>
</gene>
<accession>A0A9D4A305</accession>
<dbReference type="EMBL" id="JAIQCV010000007">
    <property type="protein sequence ID" value="KAH1083498.1"/>
    <property type="molecule type" value="Genomic_DNA"/>
</dbReference>
<dbReference type="OrthoDB" id="1934719at2759"/>
<name>A0A9D4A305_9ROSI</name>
<dbReference type="AlphaFoldDB" id="A0A9D4A305"/>
<evidence type="ECO:0000313" key="2">
    <source>
        <dbReference type="Proteomes" id="UP000828251"/>
    </source>
</evidence>
<organism evidence="1 2">
    <name type="scientific">Gossypium stocksii</name>
    <dbReference type="NCBI Taxonomy" id="47602"/>
    <lineage>
        <taxon>Eukaryota</taxon>
        <taxon>Viridiplantae</taxon>
        <taxon>Streptophyta</taxon>
        <taxon>Embryophyta</taxon>
        <taxon>Tracheophyta</taxon>
        <taxon>Spermatophyta</taxon>
        <taxon>Magnoliopsida</taxon>
        <taxon>eudicotyledons</taxon>
        <taxon>Gunneridae</taxon>
        <taxon>Pentapetalae</taxon>
        <taxon>rosids</taxon>
        <taxon>malvids</taxon>
        <taxon>Malvales</taxon>
        <taxon>Malvaceae</taxon>
        <taxon>Malvoideae</taxon>
        <taxon>Gossypium</taxon>
    </lineage>
</organism>
<reference evidence="1 2" key="1">
    <citation type="journal article" date="2021" name="Plant Biotechnol. J.">
        <title>Multi-omics assisted identification of the key and species-specific regulatory components of drought-tolerant mechanisms in Gossypium stocksii.</title>
        <authorList>
            <person name="Yu D."/>
            <person name="Ke L."/>
            <person name="Zhang D."/>
            <person name="Wu Y."/>
            <person name="Sun Y."/>
            <person name="Mei J."/>
            <person name="Sun J."/>
            <person name="Sun Y."/>
        </authorList>
    </citation>
    <scope>NUCLEOTIDE SEQUENCE [LARGE SCALE GENOMIC DNA]</scope>
    <source>
        <strain evidence="2">cv. E1</strain>
        <tissue evidence="1">Leaf</tissue>
    </source>
</reference>
<comment type="caution">
    <text evidence="1">The sequence shown here is derived from an EMBL/GenBank/DDBJ whole genome shotgun (WGS) entry which is preliminary data.</text>
</comment>
<evidence type="ECO:0000313" key="1">
    <source>
        <dbReference type="EMBL" id="KAH1083498.1"/>
    </source>
</evidence>
<keyword evidence="2" id="KW-1185">Reference proteome</keyword>